<dbReference type="EMBL" id="BSXU01000975">
    <property type="protein sequence ID" value="GMG22339.1"/>
    <property type="molecule type" value="Genomic_DNA"/>
</dbReference>
<accession>A0A9W6YWY5</accession>
<dbReference type="OrthoDB" id="18896at2759"/>
<dbReference type="Pfam" id="PF25338">
    <property type="entry name" value="C2_DCK_4th"/>
    <property type="match status" value="1"/>
</dbReference>
<name>A0A9W6YWY5_AMBMO</name>
<evidence type="ECO:0000259" key="1">
    <source>
        <dbReference type="Pfam" id="PF25338"/>
    </source>
</evidence>
<keyword evidence="3" id="KW-1185">Reference proteome</keyword>
<evidence type="ECO:0000313" key="2">
    <source>
        <dbReference type="EMBL" id="GMG22339.1"/>
    </source>
</evidence>
<gene>
    <name evidence="2" type="ORF">Amon01_000261300</name>
</gene>
<feature type="domain" description="DCK1-like fourth C2" evidence="1">
    <location>
        <begin position="548"/>
        <end position="687"/>
    </location>
</feature>
<organism evidence="2 3">
    <name type="scientific">Ambrosiozyma monospora</name>
    <name type="common">Yeast</name>
    <name type="synonym">Endomycopsis monosporus</name>
    <dbReference type="NCBI Taxonomy" id="43982"/>
    <lineage>
        <taxon>Eukaryota</taxon>
        <taxon>Fungi</taxon>
        <taxon>Dikarya</taxon>
        <taxon>Ascomycota</taxon>
        <taxon>Saccharomycotina</taxon>
        <taxon>Pichiomycetes</taxon>
        <taxon>Pichiales</taxon>
        <taxon>Pichiaceae</taxon>
        <taxon>Ambrosiozyma</taxon>
    </lineage>
</organism>
<dbReference type="GO" id="GO:0005737">
    <property type="term" value="C:cytoplasm"/>
    <property type="evidence" value="ECO:0007669"/>
    <property type="project" value="TreeGrafter"/>
</dbReference>
<dbReference type="GO" id="GO:0031267">
    <property type="term" value="F:small GTPase binding"/>
    <property type="evidence" value="ECO:0007669"/>
    <property type="project" value="TreeGrafter"/>
</dbReference>
<comment type="caution">
    <text evidence="2">The sequence shown here is derived from an EMBL/GenBank/DDBJ whole genome shotgun (WGS) entry which is preliminary data.</text>
</comment>
<dbReference type="Proteomes" id="UP001165063">
    <property type="component" value="Unassembled WGS sequence"/>
</dbReference>
<dbReference type="AlphaFoldDB" id="A0A9W6YWY5"/>
<dbReference type="GO" id="GO:0007264">
    <property type="term" value="P:small GTPase-mediated signal transduction"/>
    <property type="evidence" value="ECO:0007669"/>
    <property type="project" value="InterPro"/>
</dbReference>
<dbReference type="InterPro" id="IPR057500">
    <property type="entry name" value="C2_DCK1_4th"/>
</dbReference>
<dbReference type="GO" id="GO:0005886">
    <property type="term" value="C:plasma membrane"/>
    <property type="evidence" value="ECO:0007669"/>
    <property type="project" value="TreeGrafter"/>
</dbReference>
<reference evidence="2" key="1">
    <citation type="submission" date="2023-04" db="EMBL/GenBank/DDBJ databases">
        <title>Ambrosiozyma monospora NBRC 1965.</title>
        <authorList>
            <person name="Ichikawa N."/>
            <person name="Sato H."/>
            <person name="Tonouchi N."/>
        </authorList>
    </citation>
    <scope>NUCLEOTIDE SEQUENCE</scope>
    <source>
        <strain evidence="2">NBRC 1965</strain>
    </source>
</reference>
<dbReference type="GO" id="GO:0005085">
    <property type="term" value="F:guanyl-nucleotide exchange factor activity"/>
    <property type="evidence" value="ECO:0007669"/>
    <property type="project" value="InterPro"/>
</dbReference>
<protein>
    <submittedName>
        <fullName evidence="2">Unnamed protein product</fullName>
    </submittedName>
</protein>
<evidence type="ECO:0000313" key="3">
    <source>
        <dbReference type="Proteomes" id="UP001165063"/>
    </source>
</evidence>
<dbReference type="PANTHER" id="PTHR45653:SF10">
    <property type="entry name" value="MYOBLAST CITY, ISOFORM B"/>
    <property type="match status" value="1"/>
</dbReference>
<dbReference type="PANTHER" id="PTHR45653">
    <property type="entry name" value="DEDICATOR OF CYTOKINESIS"/>
    <property type="match status" value="1"/>
</dbReference>
<proteinExistence type="predicted"/>
<sequence length="1140" mass="128368">MTTISWAPLPKMVFARVVKPFKPFEGKNVTDKNILKNYRDLNPGDIIYLFETETVSKKWARGYVAILAMPSDFSSATVSTEKLPEVQVYVSLIPWACIQVLREVGLDAVDNLYQAVDDAEEFENDDSLSLVSSITKKKHPRPTVPASDFIINRSGLVEELNLAVINISFQIYSIYTRGDYENVEKLIEVYQEINDIRLNLEYNLLSRSEIKLVKRKAAYLFGQIPKTVTASNNLVCESSHFRFKDVSGHQIIFARNPHTAELYTYKPDEMDPKEDLIPMGRIAHDQLFCGIAPNFPVVNYDLPLFPPKNQHFEQTYPSHILIDFKSVYGSSKIVPKGYAGTSAYIYLRNSKKRLTEGYAISAEPGQEISLENLSAALFTNVPANEVDSGRIYLVALVTETINLDQAPTSNGIPGLKSIRRGVCAGAVDISRIFSRRKGHLSAGESHPFTMKLYASYMRKEAPSIQIYPGMNPMLAMSLSMANNGWGELVDRIISGSNKGVAINPRAEKLYISVKEVNQDAFANGIGTFNAIDLVKTMAYNPLEQAYCRIYLRLIKCHNIDTSYVDKDNQFVTVEMSTNSKLLKFSKGTNEVAQSTWQFISAGPDETISETIQITGLSPTPTNENDFLYFDVFSSGRFVGSGKYSLRSYNQISDTGLFGKKVKNVDLFLPGSNTPVGSVEIDLEYTGKNYNVDTYVEMILNWRSIFEKNIANTDKNLIATLGKLRRVPLNTIIKFFPELIEQLLEIYSLACDKHQLLSVYGSARETKFKALAEAAFDCMVHLMDMTIARQNSFVFLFDQLMERTFPHVGEFLVADLNRYLGSFADEWNSTGRCICRVAVLVLRIAVVSVSDNASFVSTAAKFAENIAAFLKSSRDTYVSDQLIMIENLELILDTLRDSFDDLQLLRFIESWTTSMGLKGLGVLEEATANALINKKKNKEHRLIINKLFFLNRTLHSFLVDTESEKARELLFCNALASALDVILSKTVDIDACRLALGVIHSAFSVSYGAEKRFFDTSMELYFTLARMFPVLSNTFIRYIEYCTANKLLVPKRSFTQLFPTSYPFQTYTIDSGVQDEAFCELLMEFNAVIIMNAQISIAFFKKIESIFTFKEPAPTSYTALDGYIGACMDYLHNEENLINIC</sequence>
<dbReference type="InterPro" id="IPR026791">
    <property type="entry name" value="DOCK"/>
</dbReference>